<dbReference type="AlphaFoldDB" id="A0A0E0D4K1"/>
<evidence type="ECO:0008006" key="4">
    <source>
        <dbReference type="Google" id="ProtNLM"/>
    </source>
</evidence>
<evidence type="ECO:0000313" key="3">
    <source>
        <dbReference type="Proteomes" id="UP000008021"/>
    </source>
</evidence>
<dbReference type="HOGENOM" id="CLU_2416990_0_0_1"/>
<sequence length="92" mass="9951">MAGQTHKHQQYITVYKQHHTREETTPVYHNRDQRWEDGIGSSAMEERDAATGVACVSTGHLHGGGCSRRPVAGVSLGAEKRGAKKPIQAGDG</sequence>
<feature type="region of interest" description="Disordered" evidence="1">
    <location>
        <begin position="1"/>
        <end position="26"/>
    </location>
</feature>
<reference evidence="2" key="2">
    <citation type="submission" date="2018-05" db="EMBL/GenBank/DDBJ databases">
        <title>OmerRS3 (Oryza meridionalis Reference Sequence Version 3).</title>
        <authorList>
            <person name="Zhang J."/>
            <person name="Kudrna D."/>
            <person name="Lee S."/>
            <person name="Talag J."/>
            <person name="Welchert J."/>
            <person name="Wing R.A."/>
        </authorList>
    </citation>
    <scope>NUCLEOTIDE SEQUENCE [LARGE SCALE GENOMIC DNA]</scope>
    <source>
        <strain evidence="2">cv. OR44</strain>
    </source>
</reference>
<reference evidence="2" key="1">
    <citation type="submission" date="2015-04" db="UniProtKB">
        <authorList>
            <consortium name="EnsemblPlants"/>
        </authorList>
    </citation>
    <scope>IDENTIFICATION</scope>
</reference>
<proteinExistence type="predicted"/>
<dbReference type="Proteomes" id="UP000008021">
    <property type="component" value="Chromosome 3"/>
</dbReference>
<dbReference type="EnsemblPlants" id="OMERI03G25900.1">
    <property type="protein sequence ID" value="OMERI03G25900.1"/>
    <property type="gene ID" value="OMERI03G25900"/>
</dbReference>
<dbReference type="Gramene" id="OMERI03G25900.1">
    <property type="protein sequence ID" value="OMERI03G25900.1"/>
    <property type="gene ID" value="OMERI03G25900"/>
</dbReference>
<accession>A0A0E0D4K1</accession>
<keyword evidence="3" id="KW-1185">Reference proteome</keyword>
<organism evidence="2">
    <name type="scientific">Oryza meridionalis</name>
    <dbReference type="NCBI Taxonomy" id="40149"/>
    <lineage>
        <taxon>Eukaryota</taxon>
        <taxon>Viridiplantae</taxon>
        <taxon>Streptophyta</taxon>
        <taxon>Embryophyta</taxon>
        <taxon>Tracheophyta</taxon>
        <taxon>Spermatophyta</taxon>
        <taxon>Magnoliopsida</taxon>
        <taxon>Liliopsida</taxon>
        <taxon>Poales</taxon>
        <taxon>Poaceae</taxon>
        <taxon>BOP clade</taxon>
        <taxon>Oryzoideae</taxon>
        <taxon>Oryzeae</taxon>
        <taxon>Oryzinae</taxon>
        <taxon>Oryza</taxon>
    </lineage>
</organism>
<evidence type="ECO:0000256" key="1">
    <source>
        <dbReference type="SAM" id="MobiDB-lite"/>
    </source>
</evidence>
<protein>
    <recommendedName>
        <fullName evidence="4">DUF834 domain-containing protein</fullName>
    </recommendedName>
</protein>
<evidence type="ECO:0000313" key="2">
    <source>
        <dbReference type="EnsemblPlants" id="OMERI03G25900.1"/>
    </source>
</evidence>
<feature type="region of interest" description="Disordered" evidence="1">
    <location>
        <begin position="61"/>
        <end position="92"/>
    </location>
</feature>
<name>A0A0E0D4K1_9ORYZ</name>